<dbReference type="Proteomes" id="UP000294963">
    <property type="component" value="Unassembled WGS sequence"/>
</dbReference>
<accession>A0A4R1XVW0</accession>
<dbReference type="AlphaFoldDB" id="A0A4R1XVW0"/>
<organism evidence="3 4">
    <name type="scientific">Acinetobacter calcoaceticus</name>
    <dbReference type="NCBI Taxonomy" id="471"/>
    <lineage>
        <taxon>Bacteria</taxon>
        <taxon>Pseudomonadati</taxon>
        <taxon>Pseudomonadota</taxon>
        <taxon>Gammaproteobacteria</taxon>
        <taxon>Moraxellales</taxon>
        <taxon>Moraxellaceae</taxon>
        <taxon>Acinetobacter</taxon>
        <taxon>Acinetobacter calcoaceticus/baumannii complex</taxon>
    </lineage>
</organism>
<protein>
    <submittedName>
        <fullName evidence="3">Uncharacterized protein</fullName>
    </submittedName>
</protein>
<keyword evidence="2" id="KW-1133">Transmembrane helix</keyword>
<proteinExistence type="predicted"/>
<comment type="caution">
    <text evidence="3">The sequence shown here is derived from an EMBL/GenBank/DDBJ whole genome shotgun (WGS) entry which is preliminary data.</text>
</comment>
<evidence type="ECO:0000313" key="4">
    <source>
        <dbReference type="Proteomes" id="UP000294963"/>
    </source>
</evidence>
<dbReference type="OrthoDB" id="6693570at2"/>
<evidence type="ECO:0000256" key="1">
    <source>
        <dbReference type="SAM" id="MobiDB-lite"/>
    </source>
</evidence>
<keyword evidence="2" id="KW-0812">Transmembrane</keyword>
<evidence type="ECO:0000313" key="3">
    <source>
        <dbReference type="EMBL" id="TCM67291.1"/>
    </source>
</evidence>
<keyword evidence="4" id="KW-1185">Reference proteome</keyword>
<feature type="transmembrane region" description="Helical" evidence="2">
    <location>
        <begin position="76"/>
        <end position="97"/>
    </location>
</feature>
<reference evidence="3 4" key="1">
    <citation type="submission" date="2019-03" db="EMBL/GenBank/DDBJ databases">
        <title>Genomic analyses of the natural microbiome of Caenorhabditis elegans.</title>
        <authorList>
            <person name="Samuel B."/>
        </authorList>
    </citation>
    <scope>NUCLEOTIDE SEQUENCE [LARGE SCALE GENOMIC DNA]</scope>
    <source>
        <strain evidence="3 4">JUb89</strain>
    </source>
</reference>
<keyword evidence="2" id="KW-0472">Membrane</keyword>
<evidence type="ECO:0000256" key="2">
    <source>
        <dbReference type="SAM" id="Phobius"/>
    </source>
</evidence>
<sequence length="247" mass="27708">MKCQQCKHNNNPQAQVCAHCGCMIDPIHLSSVHLNSAQDDKSNSSKPVQLNPDLNHQHSICRLNAENNNNHLKSCLILLFIFIVLPMSVGFFISVAIPSIMDRIYSAASFEILDLEPVQPEESKAPSDSSQLDAQQSNAASVVKTRRQQMDELQLMSQQFYQHNARFPNDLNELIELQQSSEQAQVYTDIDILKQGVIVGFIAQQPLQKIYLIPKVFESATLSWSCITVGLSAQVLVECVHVEQDIY</sequence>
<gene>
    <name evidence="3" type="ORF">EC844_10963</name>
</gene>
<dbReference type="EMBL" id="SLVJ01000009">
    <property type="protein sequence ID" value="TCM67291.1"/>
    <property type="molecule type" value="Genomic_DNA"/>
</dbReference>
<name>A0A4R1XVW0_ACICA</name>
<feature type="compositionally biased region" description="Polar residues" evidence="1">
    <location>
        <begin position="126"/>
        <end position="138"/>
    </location>
</feature>
<feature type="region of interest" description="Disordered" evidence="1">
    <location>
        <begin position="119"/>
        <end position="138"/>
    </location>
</feature>